<dbReference type="GO" id="GO:0000287">
    <property type="term" value="F:magnesium ion binding"/>
    <property type="evidence" value="ECO:0007669"/>
    <property type="project" value="InterPro"/>
</dbReference>
<dbReference type="EMBL" id="BIFT01000001">
    <property type="protein sequence ID" value="GCE28012.1"/>
    <property type="molecule type" value="Genomic_DNA"/>
</dbReference>
<keyword evidence="2" id="KW-0560">Oxidoreductase</keyword>
<dbReference type="AlphaFoldDB" id="A0A402B9N1"/>
<dbReference type="GO" id="GO:0006102">
    <property type="term" value="P:isocitrate metabolic process"/>
    <property type="evidence" value="ECO:0007669"/>
    <property type="project" value="TreeGrafter"/>
</dbReference>
<reference evidence="5" key="1">
    <citation type="submission" date="2018-12" db="EMBL/GenBank/DDBJ databases">
        <title>Tengunoibacter tsumagoiensis gen. nov., sp. nov., Dictyobacter kobayashii sp. nov., D. alpinus sp. nov., and D. joshuensis sp. nov. and description of Dictyobacteraceae fam. nov. within the order Ktedonobacterales isolated from Tengu-no-mugimeshi.</title>
        <authorList>
            <person name="Wang C.M."/>
            <person name="Zheng Y."/>
            <person name="Sakai Y."/>
            <person name="Toyoda A."/>
            <person name="Minakuchi Y."/>
            <person name="Abe K."/>
            <person name="Yokota A."/>
            <person name="Yabe S."/>
        </authorList>
    </citation>
    <scope>NUCLEOTIDE SEQUENCE [LARGE SCALE GENOMIC DNA]</scope>
    <source>
        <strain evidence="5">Uno16</strain>
    </source>
</reference>
<keyword evidence="5" id="KW-1185">Reference proteome</keyword>
<protein>
    <submittedName>
        <fullName evidence="4">Isocitrate dehydrogenase</fullName>
    </submittedName>
</protein>
<dbReference type="InterPro" id="IPR024084">
    <property type="entry name" value="IsoPropMal-DH-like_dom"/>
</dbReference>
<evidence type="ECO:0000259" key="3">
    <source>
        <dbReference type="SMART" id="SM01329"/>
    </source>
</evidence>
<accession>A0A402B9N1</accession>
<evidence type="ECO:0000256" key="2">
    <source>
        <dbReference type="ARBA" id="ARBA00023002"/>
    </source>
</evidence>
<comment type="caution">
    <text evidence="4">The sequence shown here is derived from an EMBL/GenBank/DDBJ whole genome shotgun (WGS) entry which is preliminary data.</text>
</comment>
<dbReference type="GO" id="GO:0051287">
    <property type="term" value="F:NAD binding"/>
    <property type="evidence" value="ECO:0007669"/>
    <property type="project" value="InterPro"/>
</dbReference>
<dbReference type="GO" id="GO:0004449">
    <property type="term" value="F:isocitrate dehydrogenase (NAD+) activity"/>
    <property type="evidence" value="ECO:0007669"/>
    <property type="project" value="TreeGrafter"/>
</dbReference>
<organism evidence="4 5">
    <name type="scientific">Dictyobacter alpinus</name>
    <dbReference type="NCBI Taxonomy" id="2014873"/>
    <lineage>
        <taxon>Bacteria</taxon>
        <taxon>Bacillati</taxon>
        <taxon>Chloroflexota</taxon>
        <taxon>Ktedonobacteria</taxon>
        <taxon>Ktedonobacterales</taxon>
        <taxon>Dictyobacteraceae</taxon>
        <taxon>Dictyobacter</taxon>
    </lineage>
</organism>
<dbReference type="Gene3D" id="3.40.718.10">
    <property type="entry name" value="Isopropylmalate Dehydrogenase"/>
    <property type="match status" value="1"/>
</dbReference>
<evidence type="ECO:0000313" key="5">
    <source>
        <dbReference type="Proteomes" id="UP000287171"/>
    </source>
</evidence>
<dbReference type="InterPro" id="IPR019818">
    <property type="entry name" value="IsoCit/isopropylmalate_DH_CS"/>
</dbReference>
<feature type="domain" description="Isopropylmalate dehydrogenase-like" evidence="3">
    <location>
        <begin position="4"/>
        <end position="354"/>
    </location>
</feature>
<dbReference type="Proteomes" id="UP000287171">
    <property type="component" value="Unassembled WGS sequence"/>
</dbReference>
<dbReference type="GO" id="GO:0006099">
    <property type="term" value="P:tricarboxylic acid cycle"/>
    <property type="evidence" value="ECO:0007669"/>
    <property type="project" value="TreeGrafter"/>
</dbReference>
<name>A0A402B9N1_9CHLR</name>
<comment type="similarity">
    <text evidence="1">Belongs to the isocitrate and isopropylmalate dehydrogenases family.</text>
</comment>
<dbReference type="PANTHER" id="PTHR11835:SF34">
    <property type="entry name" value="ISOCITRATE DEHYDROGENASE [NAD] SUBUNIT ALPHA, MITOCHONDRIAL"/>
    <property type="match status" value="1"/>
</dbReference>
<gene>
    <name evidence="4" type="ORF">KDA_34960</name>
</gene>
<dbReference type="RefSeq" id="WP_126628280.1">
    <property type="nucleotide sequence ID" value="NZ_BIFT01000001.1"/>
</dbReference>
<sequence>MPHAVTLIPGDGTGPEIAEATCRVLEATGVQFHWDVRQAGAGTLAKQGTVLPDDVIESIQRTKVGLKGPITTPIGKGQRSANVTLRKKLDLYANLRPAKTYRGLRSRYENIDLVIVRENTEDLYAGIEFQRGTPEYEELIELIGRTTGHQIDLNSAMSIKYISVLATRRIVKFAFEYARANKRRKVTAVHKANIMRLSDGLFLSTANEVAKEYPDIQYEDRIVDNMCMQLVQKPELYDVLVLPNLYGDIISDLSAGLIGGLGVAPGANIGNNYAVFEPVHGSAPKYAGQNKVNPMAMMFSGVMMLRHLEERVAAQRLETALIQVLAEGKSVTYDLKPRPDDPTAVGTSQVADAVIEHLQAIS</sequence>
<evidence type="ECO:0000256" key="1">
    <source>
        <dbReference type="ARBA" id="ARBA00007769"/>
    </source>
</evidence>
<dbReference type="PANTHER" id="PTHR11835">
    <property type="entry name" value="DECARBOXYLATING DEHYDROGENASES-ISOCITRATE, ISOPROPYLMALATE, TARTRATE"/>
    <property type="match status" value="1"/>
</dbReference>
<evidence type="ECO:0000313" key="4">
    <source>
        <dbReference type="EMBL" id="GCE28012.1"/>
    </source>
</evidence>
<dbReference type="SMART" id="SM01329">
    <property type="entry name" value="Iso_dh"/>
    <property type="match status" value="1"/>
</dbReference>
<dbReference type="SUPFAM" id="SSF53659">
    <property type="entry name" value="Isocitrate/Isopropylmalate dehydrogenase-like"/>
    <property type="match status" value="1"/>
</dbReference>
<dbReference type="OrthoDB" id="9806254at2"/>
<dbReference type="Pfam" id="PF00180">
    <property type="entry name" value="Iso_dh"/>
    <property type="match status" value="1"/>
</dbReference>
<proteinExistence type="inferred from homology"/>
<dbReference type="PROSITE" id="PS00470">
    <property type="entry name" value="IDH_IMDH"/>
    <property type="match status" value="1"/>
</dbReference>